<accession>A0AAW1HEH3</accession>
<feature type="transmembrane region" description="Helical" evidence="2">
    <location>
        <begin position="145"/>
        <end position="174"/>
    </location>
</feature>
<evidence type="ECO:0000313" key="3">
    <source>
        <dbReference type="EMBL" id="KAK9674414.1"/>
    </source>
</evidence>
<feature type="compositionally biased region" description="Polar residues" evidence="1">
    <location>
        <begin position="74"/>
        <end position="94"/>
    </location>
</feature>
<dbReference type="PANTHER" id="PTHR34379">
    <property type="entry name" value="OS07G0553800 PROTEIN"/>
    <property type="match status" value="1"/>
</dbReference>
<dbReference type="EMBL" id="JBDFQZ010000012">
    <property type="protein sequence ID" value="KAK9674414.1"/>
    <property type="molecule type" value="Genomic_DNA"/>
</dbReference>
<proteinExistence type="predicted"/>
<protein>
    <submittedName>
        <fullName evidence="3">Uncharacterized protein</fullName>
    </submittedName>
</protein>
<evidence type="ECO:0000313" key="4">
    <source>
        <dbReference type="Proteomes" id="UP001443914"/>
    </source>
</evidence>
<keyword evidence="2" id="KW-1133">Transmembrane helix</keyword>
<dbReference type="AlphaFoldDB" id="A0AAW1HEH3"/>
<feature type="compositionally biased region" description="Low complexity" evidence="1">
    <location>
        <begin position="95"/>
        <end position="106"/>
    </location>
</feature>
<dbReference type="InterPro" id="IPR040411">
    <property type="entry name" value="At5g23160-like"/>
</dbReference>
<keyword evidence="4" id="KW-1185">Reference proteome</keyword>
<gene>
    <name evidence="3" type="ORF">RND81_12G231000</name>
</gene>
<feature type="region of interest" description="Disordered" evidence="1">
    <location>
        <begin position="112"/>
        <end position="131"/>
    </location>
</feature>
<keyword evidence="2" id="KW-0472">Membrane</keyword>
<organism evidence="3 4">
    <name type="scientific">Saponaria officinalis</name>
    <name type="common">Common soapwort</name>
    <name type="synonym">Lychnis saponaria</name>
    <dbReference type="NCBI Taxonomy" id="3572"/>
    <lineage>
        <taxon>Eukaryota</taxon>
        <taxon>Viridiplantae</taxon>
        <taxon>Streptophyta</taxon>
        <taxon>Embryophyta</taxon>
        <taxon>Tracheophyta</taxon>
        <taxon>Spermatophyta</taxon>
        <taxon>Magnoliopsida</taxon>
        <taxon>eudicotyledons</taxon>
        <taxon>Gunneridae</taxon>
        <taxon>Pentapetalae</taxon>
        <taxon>Caryophyllales</taxon>
        <taxon>Caryophyllaceae</taxon>
        <taxon>Caryophylleae</taxon>
        <taxon>Saponaria</taxon>
    </lineage>
</organism>
<dbReference type="PANTHER" id="PTHR34379:SF6">
    <property type="entry name" value="PROTEIN 3F"/>
    <property type="match status" value="1"/>
</dbReference>
<keyword evidence="2" id="KW-0812">Transmembrane</keyword>
<reference evidence="3" key="1">
    <citation type="submission" date="2024-03" db="EMBL/GenBank/DDBJ databases">
        <title>WGS assembly of Saponaria officinalis var. Norfolk2.</title>
        <authorList>
            <person name="Jenkins J."/>
            <person name="Shu S."/>
            <person name="Grimwood J."/>
            <person name="Barry K."/>
            <person name="Goodstein D."/>
            <person name="Schmutz J."/>
            <person name="Leebens-Mack J."/>
            <person name="Osbourn A."/>
        </authorList>
    </citation>
    <scope>NUCLEOTIDE SEQUENCE [LARGE SCALE GENOMIC DNA]</scope>
    <source>
        <strain evidence="3">JIC</strain>
    </source>
</reference>
<dbReference type="Proteomes" id="UP001443914">
    <property type="component" value="Unassembled WGS sequence"/>
</dbReference>
<evidence type="ECO:0000256" key="1">
    <source>
        <dbReference type="SAM" id="MobiDB-lite"/>
    </source>
</evidence>
<sequence length="204" mass="23247">MERRRSEDSETSSLNRFSLEDHLNSELEINNEKRRKKKKLSRLVKAVVFNCSLLKLQFKKIRKKKRRKHKTSNQEELASNDSDNYSSIQSTSSGTVTPESCSSTSTSFLSANNGDFITPPPPPPQEQQQQNDESSVTICSIKYTVLTMILITLGVLVIFGKSWAILCTLIWLVLAPHCIRRYYSHGKKIDLNLKNLLNSKNKVT</sequence>
<comment type="caution">
    <text evidence="3">The sequence shown here is derived from an EMBL/GenBank/DDBJ whole genome shotgun (WGS) entry which is preliminary data.</text>
</comment>
<name>A0AAW1HEH3_SAPOF</name>
<feature type="region of interest" description="Disordered" evidence="1">
    <location>
        <begin position="64"/>
        <end position="106"/>
    </location>
</feature>
<evidence type="ECO:0000256" key="2">
    <source>
        <dbReference type="SAM" id="Phobius"/>
    </source>
</evidence>